<dbReference type="InterPro" id="IPR020848">
    <property type="entry name" value="AP_endonuclease_F1_CS"/>
</dbReference>
<evidence type="ECO:0000256" key="2">
    <source>
        <dbReference type="ARBA" id="ARBA00001946"/>
    </source>
</evidence>
<name>A0ABT1GAB9_9GAMM</name>
<dbReference type="PROSITE" id="PS51435">
    <property type="entry name" value="AP_NUCLEASE_F1_4"/>
    <property type="match status" value="1"/>
</dbReference>
<evidence type="ECO:0000256" key="3">
    <source>
        <dbReference type="ARBA" id="ARBA00007092"/>
    </source>
</evidence>
<dbReference type="InterPro" id="IPR037493">
    <property type="entry name" value="ExoIII-like"/>
</dbReference>
<sequence length="258" mass="29395">MTGSIVSWNVNSIRVREQQVHDWIKEHEPSVVGLQETKVPDDVFPAATYEALGYHSIINGQRTYNGVALISREPGRDVVTDIPGFEDPQRRVLAATYGDLRVINLYVPNGQAVGSEKFAYKLDWLAHLTEWLKEETARHEKLVVMGDFNIAPADADVHDPEAWRGKILFSEQEHAALDRILALGLEDSFRLFDQEPEQFSWWDFRTRAFRRNRGLRIDLALTSKGLREQVKGSWIDIEPRKAERPSDHAPVGINLSSP</sequence>
<dbReference type="PANTHER" id="PTHR43250:SF2">
    <property type="entry name" value="EXODEOXYRIBONUCLEASE III"/>
    <property type="match status" value="1"/>
</dbReference>
<dbReference type="Pfam" id="PF03372">
    <property type="entry name" value="Exo_endo_phos"/>
    <property type="match status" value="1"/>
</dbReference>
<dbReference type="EC" id="3.1.11.2" evidence="9"/>
<keyword evidence="5 9" id="KW-0378">Hydrolase</keyword>
<accession>A0ABT1GAB9</accession>
<evidence type="ECO:0000313" key="10">
    <source>
        <dbReference type="Proteomes" id="UP001523550"/>
    </source>
</evidence>
<keyword evidence="6" id="KW-0460">Magnesium</keyword>
<dbReference type="NCBIfam" id="TIGR00633">
    <property type="entry name" value="xth"/>
    <property type="match status" value="1"/>
</dbReference>
<keyword evidence="4" id="KW-0479">Metal-binding</keyword>
<organism evidence="9 10">
    <name type="scientific">Natronospira proteinivora</name>
    <dbReference type="NCBI Taxonomy" id="1807133"/>
    <lineage>
        <taxon>Bacteria</taxon>
        <taxon>Pseudomonadati</taxon>
        <taxon>Pseudomonadota</taxon>
        <taxon>Gammaproteobacteria</taxon>
        <taxon>Natronospirales</taxon>
        <taxon>Natronospiraceae</taxon>
        <taxon>Natronospira</taxon>
    </lineage>
</organism>
<dbReference type="InterPro" id="IPR005135">
    <property type="entry name" value="Endo/exonuclease/phosphatase"/>
</dbReference>
<dbReference type="InterPro" id="IPR036691">
    <property type="entry name" value="Endo/exonu/phosph_ase_sf"/>
</dbReference>
<comment type="caution">
    <text evidence="9">The sequence shown here is derived from an EMBL/GenBank/DDBJ whole genome shotgun (WGS) entry which is preliminary data.</text>
</comment>
<dbReference type="PROSITE" id="PS00728">
    <property type="entry name" value="AP_NUCLEASE_F1_3"/>
    <property type="match status" value="1"/>
</dbReference>
<proteinExistence type="inferred from homology"/>
<dbReference type="EMBL" id="JALJYF010000002">
    <property type="protein sequence ID" value="MCP1728244.1"/>
    <property type="molecule type" value="Genomic_DNA"/>
</dbReference>
<evidence type="ECO:0000313" key="9">
    <source>
        <dbReference type="EMBL" id="MCP1728244.1"/>
    </source>
</evidence>
<evidence type="ECO:0000256" key="7">
    <source>
        <dbReference type="SAM" id="MobiDB-lite"/>
    </source>
</evidence>
<evidence type="ECO:0000256" key="4">
    <source>
        <dbReference type="ARBA" id="ARBA00022723"/>
    </source>
</evidence>
<dbReference type="GO" id="GO:0008311">
    <property type="term" value="F:double-stranded DNA 3'-5' DNA exonuclease activity"/>
    <property type="evidence" value="ECO:0007669"/>
    <property type="project" value="UniProtKB-EC"/>
</dbReference>
<dbReference type="Gene3D" id="3.60.10.10">
    <property type="entry name" value="Endonuclease/exonuclease/phosphatase"/>
    <property type="match status" value="1"/>
</dbReference>
<evidence type="ECO:0000256" key="5">
    <source>
        <dbReference type="ARBA" id="ARBA00022801"/>
    </source>
</evidence>
<keyword evidence="10" id="KW-1185">Reference proteome</keyword>
<dbReference type="CDD" id="cd09086">
    <property type="entry name" value="ExoIII-like_AP-endo"/>
    <property type="match status" value="1"/>
</dbReference>
<comment type="cofactor">
    <cofactor evidence="1">
        <name>Mn(2+)</name>
        <dbReference type="ChEBI" id="CHEBI:29035"/>
    </cofactor>
</comment>
<evidence type="ECO:0000256" key="1">
    <source>
        <dbReference type="ARBA" id="ARBA00001936"/>
    </source>
</evidence>
<protein>
    <submittedName>
        <fullName evidence="9">Exodeoxyribonuclease-3</fullName>
        <ecNumber evidence="9">3.1.11.2</ecNumber>
    </submittedName>
</protein>
<evidence type="ECO:0000259" key="8">
    <source>
        <dbReference type="Pfam" id="PF03372"/>
    </source>
</evidence>
<reference evidence="9 10" key="1">
    <citation type="submission" date="2022-03" db="EMBL/GenBank/DDBJ databases">
        <title>Genomic Encyclopedia of Type Strains, Phase III (KMG-III): the genomes of soil and plant-associated and newly described type strains.</title>
        <authorList>
            <person name="Whitman W."/>
        </authorList>
    </citation>
    <scope>NUCLEOTIDE SEQUENCE [LARGE SCALE GENOMIC DNA]</scope>
    <source>
        <strain evidence="9 10">BSker1</strain>
    </source>
</reference>
<dbReference type="InterPro" id="IPR004808">
    <property type="entry name" value="AP_endonuc_1"/>
</dbReference>
<dbReference type="NCBIfam" id="TIGR00195">
    <property type="entry name" value="exoDNase_III"/>
    <property type="match status" value="1"/>
</dbReference>
<comment type="similarity">
    <text evidence="3">Belongs to the DNA repair enzymes AP/ExoA family.</text>
</comment>
<dbReference type="PANTHER" id="PTHR43250">
    <property type="entry name" value="EXODEOXYRIBONUCLEASE III"/>
    <property type="match status" value="1"/>
</dbReference>
<comment type="cofactor">
    <cofactor evidence="2">
        <name>Mg(2+)</name>
        <dbReference type="ChEBI" id="CHEBI:18420"/>
    </cofactor>
</comment>
<gene>
    <name evidence="9" type="ORF">J2T60_002244</name>
</gene>
<dbReference type="RefSeq" id="WP_253449999.1">
    <property type="nucleotide sequence ID" value="NZ_JALJYF010000002.1"/>
</dbReference>
<dbReference type="Proteomes" id="UP001523550">
    <property type="component" value="Unassembled WGS sequence"/>
</dbReference>
<feature type="domain" description="Endonuclease/exonuclease/phosphatase" evidence="8">
    <location>
        <begin position="6"/>
        <end position="248"/>
    </location>
</feature>
<evidence type="ECO:0000256" key="6">
    <source>
        <dbReference type="ARBA" id="ARBA00022842"/>
    </source>
</evidence>
<dbReference type="SUPFAM" id="SSF56219">
    <property type="entry name" value="DNase I-like"/>
    <property type="match status" value="1"/>
</dbReference>
<feature type="region of interest" description="Disordered" evidence="7">
    <location>
        <begin position="239"/>
        <end position="258"/>
    </location>
</feature>